<accession>A0A6V8L125</accession>
<dbReference type="RefSeq" id="WP_173072897.1">
    <property type="nucleotide sequence ID" value="NZ_BAABJB010000008.1"/>
</dbReference>
<sequence length="185" mass="18252">MRTSSAYRVVAATAALVLLAACTDEPAPTPTPPAPTTSGNAACPAPGVALTAGPVDAAAGLRAMRVEMANCGSQPYTVDGYPALRVLGADRAPLAVTTAEGTARISSIAGFDKPPQPVTLAPGDRAAAVVVWRNTVTDGNTPATTGTHLEVAPAAGQPAQVLSPAGGLDLGTTGTIATSPWVAES</sequence>
<feature type="signal peptide" evidence="1">
    <location>
        <begin position="1"/>
        <end position="20"/>
    </location>
</feature>
<dbReference type="AlphaFoldDB" id="A0A6V8L125"/>
<dbReference type="Proteomes" id="UP000482960">
    <property type="component" value="Unassembled WGS sequence"/>
</dbReference>
<evidence type="ECO:0000313" key="3">
    <source>
        <dbReference type="EMBL" id="GFJ86435.1"/>
    </source>
</evidence>
<dbReference type="Pfam" id="PF14016">
    <property type="entry name" value="DUF4232"/>
    <property type="match status" value="1"/>
</dbReference>
<gene>
    <name evidence="3" type="ORF">Prum_000770</name>
</gene>
<keyword evidence="1" id="KW-0732">Signal</keyword>
<organism evidence="3 4">
    <name type="scientific">Phytohabitans rumicis</name>
    <dbReference type="NCBI Taxonomy" id="1076125"/>
    <lineage>
        <taxon>Bacteria</taxon>
        <taxon>Bacillati</taxon>
        <taxon>Actinomycetota</taxon>
        <taxon>Actinomycetes</taxon>
        <taxon>Micromonosporales</taxon>
        <taxon>Micromonosporaceae</taxon>
    </lineage>
</organism>
<comment type="caution">
    <text evidence="3">The sequence shown here is derived from an EMBL/GenBank/DDBJ whole genome shotgun (WGS) entry which is preliminary data.</text>
</comment>
<evidence type="ECO:0000313" key="4">
    <source>
        <dbReference type="Proteomes" id="UP000482960"/>
    </source>
</evidence>
<protein>
    <recommendedName>
        <fullName evidence="2">DUF4232 domain-containing protein</fullName>
    </recommendedName>
</protein>
<feature type="domain" description="DUF4232" evidence="2">
    <location>
        <begin position="43"/>
        <end position="181"/>
    </location>
</feature>
<keyword evidence="4" id="KW-1185">Reference proteome</keyword>
<evidence type="ECO:0000256" key="1">
    <source>
        <dbReference type="SAM" id="SignalP"/>
    </source>
</evidence>
<reference evidence="3 4" key="2">
    <citation type="submission" date="2020-03" db="EMBL/GenBank/DDBJ databases">
        <authorList>
            <person name="Ichikawa N."/>
            <person name="Kimura A."/>
            <person name="Kitahashi Y."/>
            <person name="Uohara A."/>
        </authorList>
    </citation>
    <scope>NUCLEOTIDE SEQUENCE [LARGE SCALE GENOMIC DNA]</scope>
    <source>
        <strain evidence="3 4">NBRC 108638</strain>
    </source>
</reference>
<evidence type="ECO:0000259" key="2">
    <source>
        <dbReference type="Pfam" id="PF14016"/>
    </source>
</evidence>
<dbReference type="EMBL" id="BLPG01000001">
    <property type="protein sequence ID" value="GFJ86435.1"/>
    <property type="molecule type" value="Genomic_DNA"/>
</dbReference>
<dbReference type="PROSITE" id="PS51257">
    <property type="entry name" value="PROKAR_LIPOPROTEIN"/>
    <property type="match status" value="1"/>
</dbReference>
<feature type="chain" id="PRO_5038875058" description="DUF4232 domain-containing protein" evidence="1">
    <location>
        <begin position="21"/>
        <end position="185"/>
    </location>
</feature>
<dbReference type="InterPro" id="IPR025326">
    <property type="entry name" value="DUF4232"/>
</dbReference>
<proteinExistence type="predicted"/>
<reference evidence="3 4" key="1">
    <citation type="submission" date="2020-03" db="EMBL/GenBank/DDBJ databases">
        <title>Whole genome shotgun sequence of Phytohabitans rumicis NBRC 108638.</title>
        <authorList>
            <person name="Komaki H."/>
            <person name="Tamura T."/>
        </authorList>
    </citation>
    <scope>NUCLEOTIDE SEQUENCE [LARGE SCALE GENOMIC DNA]</scope>
    <source>
        <strain evidence="3 4">NBRC 108638</strain>
    </source>
</reference>
<name>A0A6V8L125_9ACTN</name>